<accession>A0A849CEX5</accession>
<feature type="compositionally biased region" description="Gly residues" evidence="1">
    <location>
        <begin position="362"/>
        <end position="374"/>
    </location>
</feature>
<sequence>MMDAPLDQTVADLLRQSSVGPMLDRPVGDVLKDMGLPQLPDLSALPPLPEMPPLPLLDLSALLQPITNLASSFGTGVLPSAAAPAQTSDGGTGDEVKATDTAVDPAELLSQVSTGLQTAMTLGTSVLQMAMTLWQGMGANAAADKSAEASKDTAAVATQSAATSAGVVSASGTVFRGATQMSAIMAKYMTSVVAAGPFIATPPGQAFLLAATTETLAEALTVIGITRGELTVHSAEMSSTGQKVPVTNAPTGVDPSQIMSQLMSILPTLASTATTGIKSISDAYTAMNPTDTDKDSDKAPGDSPDSTLGAPIAGGIGGVGGAAGAVAAARPLSEWGGGRQVSNGPLGTASAGAPASSPTNSNGGGAMRGAGMGGGMMPMGGAMGGARASGDSGDDSVRSHLVTEQHGDEVVGEIDRAAMPVVGAAKPAADAAGDDRPDQALAL</sequence>
<organism evidence="2 3">
    <name type="scientific">Nocardia uniformis</name>
    <dbReference type="NCBI Taxonomy" id="53432"/>
    <lineage>
        <taxon>Bacteria</taxon>
        <taxon>Bacillati</taxon>
        <taxon>Actinomycetota</taxon>
        <taxon>Actinomycetes</taxon>
        <taxon>Mycobacteriales</taxon>
        <taxon>Nocardiaceae</taxon>
        <taxon>Nocardia</taxon>
    </lineage>
</organism>
<dbReference type="EMBL" id="JABELX010000006">
    <property type="protein sequence ID" value="NNH71871.1"/>
    <property type="molecule type" value="Genomic_DNA"/>
</dbReference>
<name>A0A849CEX5_9NOCA</name>
<gene>
    <name evidence="2" type="ORF">HLB23_18750</name>
</gene>
<keyword evidence="3" id="KW-1185">Reference proteome</keyword>
<feature type="region of interest" description="Disordered" evidence="1">
    <location>
        <begin position="335"/>
        <end position="374"/>
    </location>
</feature>
<feature type="compositionally biased region" description="Basic and acidic residues" evidence="1">
    <location>
        <begin position="291"/>
        <end position="300"/>
    </location>
</feature>
<protein>
    <submittedName>
        <fullName evidence="2">Uncharacterized protein</fullName>
    </submittedName>
</protein>
<evidence type="ECO:0000256" key="1">
    <source>
        <dbReference type="SAM" id="MobiDB-lite"/>
    </source>
</evidence>
<feature type="region of interest" description="Disordered" evidence="1">
    <location>
        <begin position="286"/>
        <end position="313"/>
    </location>
</feature>
<proteinExistence type="predicted"/>
<feature type="region of interest" description="Disordered" evidence="1">
    <location>
        <begin position="424"/>
        <end position="443"/>
    </location>
</feature>
<comment type="caution">
    <text evidence="2">The sequence shown here is derived from an EMBL/GenBank/DDBJ whole genome shotgun (WGS) entry which is preliminary data.</text>
</comment>
<feature type="compositionally biased region" description="Basic and acidic residues" evidence="1">
    <location>
        <begin position="433"/>
        <end position="443"/>
    </location>
</feature>
<feature type="compositionally biased region" description="Low complexity" evidence="1">
    <location>
        <begin position="347"/>
        <end position="361"/>
    </location>
</feature>
<dbReference type="Proteomes" id="UP000586827">
    <property type="component" value="Unassembled WGS sequence"/>
</dbReference>
<dbReference type="AlphaFoldDB" id="A0A849CEX5"/>
<evidence type="ECO:0000313" key="2">
    <source>
        <dbReference type="EMBL" id="NNH71871.1"/>
    </source>
</evidence>
<reference evidence="2 3" key="1">
    <citation type="submission" date="2020-05" db="EMBL/GenBank/DDBJ databases">
        <title>MicrobeNet Type strains.</title>
        <authorList>
            <person name="Nicholson A.C."/>
        </authorList>
    </citation>
    <scope>NUCLEOTIDE SEQUENCE [LARGE SCALE GENOMIC DNA]</scope>
    <source>
        <strain evidence="2 3">JCM 3224</strain>
    </source>
</reference>
<dbReference type="RefSeq" id="WP_157552065.1">
    <property type="nucleotide sequence ID" value="NZ_JABELX010000006.1"/>
</dbReference>
<evidence type="ECO:0000313" key="3">
    <source>
        <dbReference type="Proteomes" id="UP000586827"/>
    </source>
</evidence>